<dbReference type="Gene3D" id="3.90.870.20">
    <property type="entry name" value="Carbamoyltransferase, C-terminal domain"/>
    <property type="match status" value="1"/>
</dbReference>
<feature type="domain" description="Carbamoyltransferase C-terminal" evidence="3">
    <location>
        <begin position="409"/>
        <end position="576"/>
    </location>
</feature>
<dbReference type="GO" id="GO:0003824">
    <property type="term" value="F:catalytic activity"/>
    <property type="evidence" value="ECO:0007669"/>
    <property type="project" value="InterPro"/>
</dbReference>
<proteinExistence type="inferred from homology"/>
<dbReference type="SUPFAM" id="SSF53067">
    <property type="entry name" value="Actin-like ATPase domain"/>
    <property type="match status" value="1"/>
</dbReference>
<organism evidence="4 5">
    <name type="scientific">Candidatus Opimibacter skivensis</name>
    <dbReference type="NCBI Taxonomy" id="2982028"/>
    <lineage>
        <taxon>Bacteria</taxon>
        <taxon>Pseudomonadati</taxon>
        <taxon>Bacteroidota</taxon>
        <taxon>Saprospiria</taxon>
        <taxon>Saprospirales</taxon>
        <taxon>Saprospiraceae</taxon>
        <taxon>Candidatus Opimibacter</taxon>
    </lineage>
</organism>
<comment type="similarity">
    <text evidence="1">Belongs to the NodU/CmcH family.</text>
</comment>
<dbReference type="InterPro" id="IPR003696">
    <property type="entry name" value="Carbtransf_dom"/>
</dbReference>
<accession>A0A9D7SZ54</accession>
<dbReference type="PANTHER" id="PTHR34847:SF1">
    <property type="entry name" value="NODULATION PROTEIN U"/>
    <property type="match status" value="1"/>
</dbReference>
<comment type="caution">
    <text evidence="4">The sequence shown here is derived from an EMBL/GenBank/DDBJ whole genome shotgun (WGS) entry which is preliminary data.</text>
</comment>
<evidence type="ECO:0000313" key="4">
    <source>
        <dbReference type="EMBL" id="MBK9983479.1"/>
    </source>
</evidence>
<sequence length="581" mass="65727">MFILGLNAYHADSSAAIFKDGVLIAATEEERFRRVKHWAGFPDQAIKFCLHEAGISLDDLHSIAIGRDPKAKLFTKILFAASHPGIGMNAIRNRMQNAKKISSIPEEFLRIFPGSDKENIEHKLRYIEHHRAHLASAFFASPFREAALLSIDGSGDFTTTMLGHGMDTSMEIYDSIDFPHSIGIFYSAFTQFLGFPHYGDEYKIMGLAPYGKPVYVDKLRHIVKLLNNGLFKLDLRYFTATKGNIISYGDDHIPVVDKLFSKKLVEEMGPARNGKDPITQFHMDIAASVQRYTEEIIFHLLHGLYERNKLESVCIAGGVAQNSVANGKIKSNTPFKNVYIPSAGHDAGIAMGSALYVYHQLMHEERMPAIWSAYTGSRYDNSQIESMLKSANLRYTSYSDEQLYEIVSERLVNGGVIGWFNGRAEFGPRALGARSILADPRRKDAKELLNSKVKRRESFRPFAPSILKDYVGEYFNVIDDVPFMEKVFPVRIDKQELIPAVTHVDGTGRLQTVDEATNPRYYRLIKRFYEKSGVPILLNTSFNENEPIVNSPKEALDCFLRTQMDMLVLENIVIERDQLTE</sequence>
<dbReference type="PANTHER" id="PTHR34847">
    <property type="entry name" value="NODULATION PROTEIN U"/>
    <property type="match status" value="1"/>
</dbReference>
<dbReference type="AlphaFoldDB" id="A0A9D7SZ54"/>
<evidence type="ECO:0000313" key="5">
    <source>
        <dbReference type="Proteomes" id="UP000808337"/>
    </source>
</evidence>
<dbReference type="InterPro" id="IPR038152">
    <property type="entry name" value="Carbam_trans_C_sf"/>
</dbReference>
<dbReference type="Proteomes" id="UP000808337">
    <property type="component" value="Unassembled WGS sequence"/>
</dbReference>
<evidence type="ECO:0000259" key="2">
    <source>
        <dbReference type="Pfam" id="PF02543"/>
    </source>
</evidence>
<dbReference type="InterPro" id="IPR031730">
    <property type="entry name" value="Carbam_trans_C"/>
</dbReference>
<dbReference type="Pfam" id="PF16861">
    <property type="entry name" value="Carbam_trans_C"/>
    <property type="match status" value="1"/>
</dbReference>
<dbReference type="CDD" id="cd24098">
    <property type="entry name" value="ASKHA_NBD_TobZ_N"/>
    <property type="match status" value="1"/>
</dbReference>
<dbReference type="InterPro" id="IPR051338">
    <property type="entry name" value="NodU/CmcH_Carbamoyltrnsfr"/>
</dbReference>
<evidence type="ECO:0000259" key="3">
    <source>
        <dbReference type="Pfam" id="PF16861"/>
    </source>
</evidence>
<dbReference type="Pfam" id="PF02543">
    <property type="entry name" value="Carbam_trans_N"/>
    <property type="match status" value="1"/>
</dbReference>
<protein>
    <submittedName>
        <fullName evidence="4">Carbamoyltransferase</fullName>
    </submittedName>
</protein>
<gene>
    <name evidence="4" type="ORF">IPP15_14020</name>
</gene>
<evidence type="ECO:0000256" key="1">
    <source>
        <dbReference type="ARBA" id="ARBA00006129"/>
    </source>
</evidence>
<name>A0A9D7SZ54_9BACT</name>
<dbReference type="InterPro" id="IPR043129">
    <property type="entry name" value="ATPase_NBD"/>
</dbReference>
<dbReference type="Gene3D" id="3.30.420.40">
    <property type="match status" value="2"/>
</dbReference>
<feature type="domain" description="Carbamoyltransferase" evidence="2">
    <location>
        <begin position="3"/>
        <end position="355"/>
    </location>
</feature>
<dbReference type="EMBL" id="JADKGY010000020">
    <property type="protein sequence ID" value="MBK9983479.1"/>
    <property type="molecule type" value="Genomic_DNA"/>
</dbReference>
<reference evidence="4 5" key="1">
    <citation type="submission" date="2020-10" db="EMBL/GenBank/DDBJ databases">
        <title>Connecting structure to function with the recovery of over 1000 high-quality activated sludge metagenome-assembled genomes encoding full-length rRNA genes using long-read sequencing.</title>
        <authorList>
            <person name="Singleton C.M."/>
            <person name="Petriglieri F."/>
            <person name="Kristensen J.M."/>
            <person name="Kirkegaard R.H."/>
            <person name="Michaelsen T.Y."/>
            <person name="Andersen M.H."/>
            <person name="Karst S.M."/>
            <person name="Dueholm M.S."/>
            <person name="Nielsen P.H."/>
            <person name="Albertsen M."/>
        </authorList>
    </citation>
    <scope>NUCLEOTIDE SEQUENCE [LARGE SCALE GENOMIC DNA]</scope>
    <source>
        <strain evidence="4">Ribe_18-Q3-R11-54_MAXAC.273</strain>
    </source>
</reference>